<keyword evidence="1" id="KW-0560">Oxidoreductase</keyword>
<feature type="domain" description="Gfo/Idh/MocA-like oxidoreductase N-terminal" evidence="2">
    <location>
        <begin position="7"/>
        <end position="123"/>
    </location>
</feature>
<dbReference type="PANTHER" id="PTHR43818">
    <property type="entry name" value="BCDNA.GH03377"/>
    <property type="match status" value="1"/>
</dbReference>
<evidence type="ECO:0000259" key="3">
    <source>
        <dbReference type="Pfam" id="PF22725"/>
    </source>
</evidence>
<dbReference type="Pfam" id="PF22725">
    <property type="entry name" value="GFO_IDH_MocA_C3"/>
    <property type="match status" value="1"/>
</dbReference>
<dbReference type="EMBL" id="FNJU01000013">
    <property type="protein sequence ID" value="SDP92502.1"/>
    <property type="molecule type" value="Genomic_DNA"/>
</dbReference>
<dbReference type="GO" id="GO:0016491">
    <property type="term" value="F:oxidoreductase activity"/>
    <property type="evidence" value="ECO:0007669"/>
    <property type="project" value="UniProtKB-KW"/>
</dbReference>
<evidence type="ECO:0000259" key="2">
    <source>
        <dbReference type="Pfam" id="PF01408"/>
    </source>
</evidence>
<dbReference type="InterPro" id="IPR050463">
    <property type="entry name" value="Gfo/Idh/MocA_oxidrdct_glycsds"/>
</dbReference>
<sequence length="318" mass="35328">MPATKNIKIGVIGLGAIGDRLIGSFVEHPEIEVVAVCDTNVERTESMVQKLEAVKGYTNYKEMLEETKLDLVYIAVPPRYHHQIALEVIEKGIHILCEKPLANSVEEAKDMMEKAQGKGIIQAMNFPLNYSLGANTFKKMVMDGYVGQLRKLELSMHFPQWPRFWQQNDWVASREQGGFVLEVGVHFIQQAQRIFGSITPLQSYLELPADSTKSEVGISAYLELENGVPFVINGLSDIAGDERISFTAYGTEGTLSLVNWSELEGGKLGGPIQTIEATEQSSSLLTNLIKALNGEEAELYDFTAGYEAQVVLEKLRNR</sequence>
<protein>
    <submittedName>
        <fullName evidence="4">Predicted dehydrogenase</fullName>
    </submittedName>
</protein>
<dbReference type="Gene3D" id="3.30.360.10">
    <property type="entry name" value="Dihydrodipicolinate Reductase, domain 2"/>
    <property type="match status" value="1"/>
</dbReference>
<evidence type="ECO:0000313" key="4">
    <source>
        <dbReference type="EMBL" id="SDP92502.1"/>
    </source>
</evidence>
<dbReference type="InterPro" id="IPR036291">
    <property type="entry name" value="NAD(P)-bd_dom_sf"/>
</dbReference>
<dbReference type="SUPFAM" id="SSF51735">
    <property type="entry name" value="NAD(P)-binding Rossmann-fold domains"/>
    <property type="match status" value="1"/>
</dbReference>
<organism evidence="4 5">
    <name type="scientific">Litchfieldia salsa</name>
    <dbReference type="NCBI Taxonomy" id="930152"/>
    <lineage>
        <taxon>Bacteria</taxon>
        <taxon>Bacillati</taxon>
        <taxon>Bacillota</taxon>
        <taxon>Bacilli</taxon>
        <taxon>Bacillales</taxon>
        <taxon>Bacillaceae</taxon>
        <taxon>Litchfieldia</taxon>
    </lineage>
</organism>
<dbReference type="SUPFAM" id="SSF55347">
    <property type="entry name" value="Glyceraldehyde-3-phosphate dehydrogenase-like, C-terminal domain"/>
    <property type="match status" value="1"/>
</dbReference>
<feature type="domain" description="GFO/IDH/MocA-like oxidoreductase" evidence="3">
    <location>
        <begin position="136"/>
        <end position="255"/>
    </location>
</feature>
<dbReference type="Gene3D" id="3.40.50.720">
    <property type="entry name" value="NAD(P)-binding Rossmann-like Domain"/>
    <property type="match status" value="1"/>
</dbReference>
<gene>
    <name evidence="4" type="ORF">SAMN05216565_11324</name>
</gene>
<reference evidence="5" key="1">
    <citation type="submission" date="2016-10" db="EMBL/GenBank/DDBJ databases">
        <authorList>
            <person name="Varghese N."/>
            <person name="Submissions S."/>
        </authorList>
    </citation>
    <scope>NUCLEOTIDE SEQUENCE [LARGE SCALE GENOMIC DNA]</scope>
    <source>
        <strain evidence="5">IBRC-M10078</strain>
    </source>
</reference>
<dbReference type="GO" id="GO:0000166">
    <property type="term" value="F:nucleotide binding"/>
    <property type="evidence" value="ECO:0007669"/>
    <property type="project" value="InterPro"/>
</dbReference>
<dbReference type="OrthoDB" id="9815825at2"/>
<keyword evidence="5" id="KW-1185">Reference proteome</keyword>
<name>A0A1H0WP90_9BACI</name>
<dbReference type="STRING" id="930152.SAMN05216565_11324"/>
<dbReference type="Proteomes" id="UP000199159">
    <property type="component" value="Unassembled WGS sequence"/>
</dbReference>
<accession>A0A1H0WP90</accession>
<dbReference type="InterPro" id="IPR055170">
    <property type="entry name" value="GFO_IDH_MocA-like_dom"/>
</dbReference>
<proteinExistence type="predicted"/>
<evidence type="ECO:0000313" key="5">
    <source>
        <dbReference type="Proteomes" id="UP000199159"/>
    </source>
</evidence>
<dbReference type="InterPro" id="IPR000683">
    <property type="entry name" value="Gfo/Idh/MocA-like_OxRdtase_N"/>
</dbReference>
<dbReference type="PANTHER" id="PTHR43818:SF11">
    <property type="entry name" value="BCDNA.GH03377"/>
    <property type="match status" value="1"/>
</dbReference>
<dbReference type="AlphaFoldDB" id="A0A1H0WP90"/>
<dbReference type="Pfam" id="PF01408">
    <property type="entry name" value="GFO_IDH_MocA"/>
    <property type="match status" value="1"/>
</dbReference>
<dbReference type="RefSeq" id="WP_090858216.1">
    <property type="nucleotide sequence ID" value="NZ_FNJU01000013.1"/>
</dbReference>
<evidence type="ECO:0000256" key="1">
    <source>
        <dbReference type="ARBA" id="ARBA00023002"/>
    </source>
</evidence>